<sequence length="264" mass="28113">MSPVPPERPGPGDHSLTIDVGGVRRTYLLHAPPGYTGNAPLPLVIAMHVYPGTGAGMRDLIRMDAKADQQNFLVAYPDGLNRGFNALVCCGTADDVAFLTSLSRHLVDRWRADPDRVFLTGMSNGGDMSFRGAVEASDTFAAVGVVSGGYGGPRTEATTYVPTRPVSVVTIIGTQDRYFSTFETGIATWQQRLRCTPAAAPAPAPPVKRTVARCADGSDVDVYVVPDMGHVWPGTGGGQVSVPNAPMSATDIVWDFFVAHPRKR</sequence>
<evidence type="ECO:0000256" key="1">
    <source>
        <dbReference type="ARBA" id="ARBA00022729"/>
    </source>
</evidence>
<protein>
    <recommendedName>
        <fullName evidence="5">Polyhydroxybutyrate depolymerase</fullName>
    </recommendedName>
</protein>
<dbReference type="InterPro" id="IPR029058">
    <property type="entry name" value="AB_hydrolase_fold"/>
</dbReference>
<dbReference type="Pfam" id="PF10503">
    <property type="entry name" value="Esterase_PHB"/>
    <property type="match status" value="1"/>
</dbReference>
<dbReference type="AlphaFoldDB" id="A0A8J3Z2E9"/>
<evidence type="ECO:0008006" key="5">
    <source>
        <dbReference type="Google" id="ProtNLM"/>
    </source>
</evidence>
<name>A0A8J3Z2E9_9ACTN</name>
<dbReference type="InterPro" id="IPR010126">
    <property type="entry name" value="Esterase_phb"/>
</dbReference>
<comment type="caution">
    <text evidence="3">The sequence shown here is derived from an EMBL/GenBank/DDBJ whole genome shotgun (WGS) entry which is preliminary data.</text>
</comment>
<dbReference type="GO" id="GO:0016787">
    <property type="term" value="F:hydrolase activity"/>
    <property type="evidence" value="ECO:0007669"/>
    <property type="project" value="UniProtKB-KW"/>
</dbReference>
<organism evidence="3 4">
    <name type="scientific">Virgisporangium aurantiacum</name>
    <dbReference type="NCBI Taxonomy" id="175570"/>
    <lineage>
        <taxon>Bacteria</taxon>
        <taxon>Bacillati</taxon>
        <taxon>Actinomycetota</taxon>
        <taxon>Actinomycetes</taxon>
        <taxon>Micromonosporales</taxon>
        <taxon>Micromonosporaceae</taxon>
        <taxon>Virgisporangium</taxon>
    </lineage>
</organism>
<proteinExistence type="predicted"/>
<keyword evidence="4" id="KW-1185">Reference proteome</keyword>
<dbReference type="PANTHER" id="PTHR43037">
    <property type="entry name" value="UNNAMED PRODUCT-RELATED"/>
    <property type="match status" value="1"/>
</dbReference>
<evidence type="ECO:0000313" key="3">
    <source>
        <dbReference type="EMBL" id="GIJ56039.1"/>
    </source>
</evidence>
<dbReference type="GO" id="GO:0005576">
    <property type="term" value="C:extracellular region"/>
    <property type="evidence" value="ECO:0007669"/>
    <property type="project" value="InterPro"/>
</dbReference>
<evidence type="ECO:0000256" key="2">
    <source>
        <dbReference type="ARBA" id="ARBA00022801"/>
    </source>
</evidence>
<dbReference type="InterPro" id="IPR050955">
    <property type="entry name" value="Plant_Biomass_Hydrol_Est"/>
</dbReference>
<accession>A0A8J3Z2E9</accession>
<dbReference type="Proteomes" id="UP000612585">
    <property type="component" value="Unassembled WGS sequence"/>
</dbReference>
<evidence type="ECO:0000313" key="4">
    <source>
        <dbReference type="Proteomes" id="UP000612585"/>
    </source>
</evidence>
<keyword evidence="2" id="KW-0378">Hydrolase</keyword>
<reference evidence="3" key="1">
    <citation type="submission" date="2021-01" db="EMBL/GenBank/DDBJ databases">
        <title>Whole genome shotgun sequence of Virgisporangium aurantiacum NBRC 16421.</title>
        <authorList>
            <person name="Komaki H."/>
            <person name="Tamura T."/>
        </authorList>
    </citation>
    <scope>NUCLEOTIDE SEQUENCE</scope>
    <source>
        <strain evidence="3">NBRC 16421</strain>
    </source>
</reference>
<dbReference type="Gene3D" id="3.40.50.1820">
    <property type="entry name" value="alpha/beta hydrolase"/>
    <property type="match status" value="1"/>
</dbReference>
<dbReference type="PANTHER" id="PTHR43037:SF1">
    <property type="entry name" value="BLL1128 PROTEIN"/>
    <property type="match status" value="1"/>
</dbReference>
<keyword evidence="1" id="KW-0732">Signal</keyword>
<gene>
    <name evidence="3" type="primary">lpqP_2</name>
    <name evidence="3" type="ORF">Vau01_035550</name>
</gene>
<dbReference type="SUPFAM" id="SSF53474">
    <property type="entry name" value="alpha/beta-Hydrolases"/>
    <property type="match status" value="1"/>
</dbReference>
<dbReference type="EMBL" id="BOPG01000023">
    <property type="protein sequence ID" value="GIJ56039.1"/>
    <property type="molecule type" value="Genomic_DNA"/>
</dbReference>